<dbReference type="GO" id="GO:0000976">
    <property type="term" value="F:transcription cis-regulatory region binding"/>
    <property type="evidence" value="ECO:0007669"/>
    <property type="project" value="TreeGrafter"/>
</dbReference>
<dbReference type="PANTHER" id="PTHR30055:SF146">
    <property type="entry name" value="HTH-TYPE TRANSCRIPTIONAL DUAL REGULATOR CECR"/>
    <property type="match status" value="1"/>
</dbReference>
<comment type="caution">
    <text evidence="4">The sequence shown here is derived from an EMBL/GenBank/DDBJ whole genome shotgun (WGS) entry which is preliminary data.</text>
</comment>
<dbReference type="GO" id="GO:0003700">
    <property type="term" value="F:DNA-binding transcription factor activity"/>
    <property type="evidence" value="ECO:0007669"/>
    <property type="project" value="TreeGrafter"/>
</dbReference>
<evidence type="ECO:0000313" key="5">
    <source>
        <dbReference type="Proteomes" id="UP000243342"/>
    </source>
</evidence>
<feature type="domain" description="HTH tetR-type" evidence="3">
    <location>
        <begin position="7"/>
        <end position="67"/>
    </location>
</feature>
<sequence length="216" mass="23924">MRSKEDFTTRARIRDAALARFGQDGIAKSTLRAVAADAGVSAPLVVHHFGSKAGLMEACDQFVLELVQHKFTITEGASPEAPPISALGDLLRQVGPMQRYLAQAFRENTPGAARIFEIVVDRTEDYLDRMQENGEVVPSDDNRARAATMITWHLGFVVLGDHLAAAIGEKSIYDLEAQMRAGRQIIDIYSRGLFTDPRWVGVTERIVEDIRKDGER</sequence>
<dbReference type="AlphaFoldDB" id="A0A1J7BGY5"/>
<dbReference type="InterPro" id="IPR041484">
    <property type="entry name" value="TetR_C_25"/>
</dbReference>
<dbReference type="Pfam" id="PF17933">
    <property type="entry name" value="TetR_C_25"/>
    <property type="match status" value="1"/>
</dbReference>
<gene>
    <name evidence="4" type="ORF">BIV57_09370</name>
</gene>
<dbReference type="PANTHER" id="PTHR30055">
    <property type="entry name" value="HTH-TYPE TRANSCRIPTIONAL REGULATOR RUTR"/>
    <property type="match status" value="1"/>
</dbReference>
<dbReference type="InterPro" id="IPR001647">
    <property type="entry name" value="HTH_TetR"/>
</dbReference>
<evidence type="ECO:0000313" key="4">
    <source>
        <dbReference type="EMBL" id="OIV37829.1"/>
    </source>
</evidence>
<evidence type="ECO:0000259" key="3">
    <source>
        <dbReference type="PROSITE" id="PS50977"/>
    </source>
</evidence>
<evidence type="ECO:0000256" key="2">
    <source>
        <dbReference type="PROSITE-ProRule" id="PRU00335"/>
    </source>
</evidence>
<proteinExistence type="predicted"/>
<dbReference type="Pfam" id="PF00440">
    <property type="entry name" value="TetR_N"/>
    <property type="match status" value="1"/>
</dbReference>
<name>A0A1J7BGY5_9ACTN</name>
<reference evidence="4 5" key="1">
    <citation type="submission" date="2016-10" db="EMBL/GenBank/DDBJ databases">
        <title>Genome sequence of Streptomyces gilvigriseus MUSC 26.</title>
        <authorList>
            <person name="Lee L.-H."/>
            <person name="Ser H.-L."/>
        </authorList>
    </citation>
    <scope>NUCLEOTIDE SEQUENCE [LARGE SCALE GENOMIC DNA]</scope>
    <source>
        <strain evidence="4 5">MUSC 26</strain>
    </source>
</reference>
<dbReference type="STRING" id="1428644.BIV57_09370"/>
<dbReference type="InterPro" id="IPR009057">
    <property type="entry name" value="Homeodomain-like_sf"/>
</dbReference>
<dbReference type="PRINTS" id="PR00455">
    <property type="entry name" value="HTHTETR"/>
</dbReference>
<dbReference type="Proteomes" id="UP000243342">
    <property type="component" value="Unassembled WGS sequence"/>
</dbReference>
<feature type="DNA-binding region" description="H-T-H motif" evidence="2">
    <location>
        <begin position="30"/>
        <end position="49"/>
    </location>
</feature>
<organism evidence="4 5">
    <name type="scientific">Mangrovactinospora gilvigrisea</name>
    <dbReference type="NCBI Taxonomy" id="1428644"/>
    <lineage>
        <taxon>Bacteria</taxon>
        <taxon>Bacillati</taxon>
        <taxon>Actinomycetota</taxon>
        <taxon>Actinomycetes</taxon>
        <taxon>Kitasatosporales</taxon>
        <taxon>Streptomycetaceae</taxon>
        <taxon>Mangrovactinospora</taxon>
    </lineage>
</organism>
<accession>A0A1J7BGY5</accession>
<dbReference type="Gene3D" id="1.10.357.10">
    <property type="entry name" value="Tetracycline Repressor, domain 2"/>
    <property type="match status" value="1"/>
</dbReference>
<evidence type="ECO:0000256" key="1">
    <source>
        <dbReference type="ARBA" id="ARBA00023125"/>
    </source>
</evidence>
<keyword evidence="1 2" id="KW-0238">DNA-binding</keyword>
<keyword evidence="5" id="KW-1185">Reference proteome</keyword>
<dbReference type="RefSeq" id="WP_071656328.1">
    <property type="nucleotide sequence ID" value="NZ_MLCF01000043.1"/>
</dbReference>
<dbReference type="EMBL" id="MLCF01000043">
    <property type="protein sequence ID" value="OIV37829.1"/>
    <property type="molecule type" value="Genomic_DNA"/>
</dbReference>
<dbReference type="PROSITE" id="PS50977">
    <property type="entry name" value="HTH_TETR_2"/>
    <property type="match status" value="1"/>
</dbReference>
<dbReference type="InterPro" id="IPR050109">
    <property type="entry name" value="HTH-type_TetR-like_transc_reg"/>
</dbReference>
<protein>
    <recommendedName>
        <fullName evidence="3">HTH tetR-type domain-containing protein</fullName>
    </recommendedName>
</protein>
<dbReference type="SUPFAM" id="SSF46689">
    <property type="entry name" value="Homeodomain-like"/>
    <property type="match status" value="1"/>
</dbReference>